<dbReference type="EMBL" id="VGLS01000405">
    <property type="protein sequence ID" value="MBM3224790.1"/>
    <property type="molecule type" value="Genomic_DNA"/>
</dbReference>
<dbReference type="Pfam" id="PF00588">
    <property type="entry name" value="SpoU_methylase"/>
    <property type="match status" value="1"/>
</dbReference>
<dbReference type="InterPro" id="IPR029064">
    <property type="entry name" value="Ribosomal_eL30-like_sf"/>
</dbReference>
<dbReference type="PANTHER" id="PTHR43191">
    <property type="entry name" value="RRNA METHYLTRANSFERASE 3"/>
    <property type="match status" value="1"/>
</dbReference>
<keyword evidence="2 5" id="KW-0489">Methyltransferase</keyword>
<dbReference type="AlphaFoldDB" id="A0A938B4L8"/>
<evidence type="ECO:0000313" key="5">
    <source>
        <dbReference type="EMBL" id="MBM3224790.1"/>
    </source>
</evidence>
<evidence type="ECO:0000313" key="6">
    <source>
        <dbReference type="Proteomes" id="UP000712673"/>
    </source>
</evidence>
<dbReference type="Gene3D" id="3.40.1280.10">
    <property type="match status" value="1"/>
</dbReference>
<dbReference type="Proteomes" id="UP000712673">
    <property type="component" value="Unassembled WGS sequence"/>
</dbReference>
<dbReference type="GO" id="GO:0006396">
    <property type="term" value="P:RNA processing"/>
    <property type="evidence" value="ECO:0007669"/>
    <property type="project" value="InterPro"/>
</dbReference>
<dbReference type="InterPro" id="IPR001537">
    <property type="entry name" value="SpoU_MeTrfase"/>
</dbReference>
<keyword evidence="3" id="KW-0808">Transferase</keyword>
<proteinExistence type="inferred from homology"/>
<dbReference type="InterPro" id="IPR013123">
    <property type="entry name" value="SpoU_subst-bd"/>
</dbReference>
<feature type="domain" description="RNA 2-O ribose methyltransferase substrate binding" evidence="4">
    <location>
        <begin position="48"/>
        <end position="122"/>
    </location>
</feature>
<evidence type="ECO:0000256" key="3">
    <source>
        <dbReference type="ARBA" id="ARBA00022679"/>
    </source>
</evidence>
<gene>
    <name evidence="5" type="ORF">FJZ47_13430</name>
</gene>
<evidence type="ECO:0000256" key="1">
    <source>
        <dbReference type="ARBA" id="ARBA00007228"/>
    </source>
</evidence>
<name>A0A938B4L8_UNCTE</name>
<organism evidence="5 6">
    <name type="scientific">Tectimicrobiota bacterium</name>
    <dbReference type="NCBI Taxonomy" id="2528274"/>
    <lineage>
        <taxon>Bacteria</taxon>
        <taxon>Pseudomonadati</taxon>
        <taxon>Nitrospinota/Tectimicrobiota group</taxon>
        <taxon>Candidatus Tectimicrobiota</taxon>
    </lineage>
</organism>
<evidence type="ECO:0000256" key="2">
    <source>
        <dbReference type="ARBA" id="ARBA00022603"/>
    </source>
</evidence>
<dbReference type="SMART" id="SM00967">
    <property type="entry name" value="SpoU_sub_bind"/>
    <property type="match status" value="1"/>
</dbReference>
<dbReference type="SUPFAM" id="SSF75217">
    <property type="entry name" value="alpha/beta knot"/>
    <property type="match status" value="1"/>
</dbReference>
<dbReference type="InterPro" id="IPR051259">
    <property type="entry name" value="rRNA_Methyltransferase"/>
</dbReference>
<dbReference type="Gene3D" id="3.30.1330.30">
    <property type="match status" value="1"/>
</dbReference>
<accession>A0A938B4L8</accession>
<dbReference type="InterPro" id="IPR029028">
    <property type="entry name" value="Alpha/beta_knot_MTases"/>
</dbReference>
<dbReference type="GO" id="GO:0003723">
    <property type="term" value="F:RNA binding"/>
    <property type="evidence" value="ECO:0007669"/>
    <property type="project" value="InterPro"/>
</dbReference>
<dbReference type="GO" id="GO:0005737">
    <property type="term" value="C:cytoplasm"/>
    <property type="evidence" value="ECO:0007669"/>
    <property type="project" value="UniProtKB-ARBA"/>
</dbReference>
<dbReference type="GO" id="GO:0032259">
    <property type="term" value="P:methylation"/>
    <property type="evidence" value="ECO:0007669"/>
    <property type="project" value="UniProtKB-KW"/>
</dbReference>
<dbReference type="Pfam" id="PF22435">
    <property type="entry name" value="MRM3-like_sub_bind"/>
    <property type="match status" value="1"/>
</dbReference>
<dbReference type="PANTHER" id="PTHR43191:SF2">
    <property type="entry name" value="RRNA METHYLTRANSFERASE 3, MITOCHONDRIAL"/>
    <property type="match status" value="1"/>
</dbReference>
<dbReference type="InterPro" id="IPR053888">
    <property type="entry name" value="MRM3-like_sub_bind"/>
</dbReference>
<sequence length="294" mass="31672">MCCPAVRWHAGAETEPMPQTITSLTNPTVKHLVKLRQRRARDAQGLLLIDGARALRLALQQGFPLTALYVAEDTVPRHADVLHLARTVGVPQHLVSSPVFHKIGYGDHPDGLLGVAVQPDVTLAALQAATPALYLVAEGLEKPGNLGAILRSADAAGVHGVLICESHTDIWNPNVIRASQGAFCTVKMAVAPAQEVRVWLRQHQIQILVATPSATQCYTASPLWRPSAFVLGAEHTGVSTVWQQETAIRIPMAGQVDSLNVAQTASILIFEAVRQRQQYGLPLQHHDAQGGKTV</sequence>
<comment type="caution">
    <text evidence="5">The sequence shown here is derived from an EMBL/GenBank/DDBJ whole genome shotgun (WGS) entry which is preliminary data.</text>
</comment>
<protein>
    <submittedName>
        <fullName evidence="5">RNA methyltransferase</fullName>
    </submittedName>
</protein>
<evidence type="ECO:0000259" key="4">
    <source>
        <dbReference type="SMART" id="SM00967"/>
    </source>
</evidence>
<reference evidence="5" key="1">
    <citation type="submission" date="2019-03" db="EMBL/GenBank/DDBJ databases">
        <title>Lake Tanganyika Metagenome-Assembled Genomes (MAGs).</title>
        <authorList>
            <person name="Tran P."/>
        </authorList>
    </citation>
    <scope>NUCLEOTIDE SEQUENCE</scope>
    <source>
        <strain evidence="5">K_DeepCast_65m_m2_066</strain>
    </source>
</reference>
<dbReference type="SUPFAM" id="SSF55315">
    <property type="entry name" value="L30e-like"/>
    <property type="match status" value="1"/>
</dbReference>
<dbReference type="GO" id="GO:0008173">
    <property type="term" value="F:RNA methyltransferase activity"/>
    <property type="evidence" value="ECO:0007669"/>
    <property type="project" value="InterPro"/>
</dbReference>
<dbReference type="InterPro" id="IPR029026">
    <property type="entry name" value="tRNA_m1G_MTases_N"/>
</dbReference>
<comment type="similarity">
    <text evidence="1">Belongs to the class IV-like SAM-binding methyltransferase superfamily. RNA methyltransferase TrmH family.</text>
</comment>